<dbReference type="GO" id="GO:0005886">
    <property type="term" value="C:plasma membrane"/>
    <property type="evidence" value="ECO:0007669"/>
    <property type="project" value="UniProtKB-SubCell"/>
</dbReference>
<evidence type="ECO:0000256" key="7">
    <source>
        <dbReference type="ARBA" id="ARBA00022679"/>
    </source>
</evidence>
<proteinExistence type="inferred from homology"/>
<evidence type="ECO:0000259" key="20">
    <source>
        <dbReference type="Pfam" id="PF13807"/>
    </source>
</evidence>
<comment type="similarity">
    <text evidence="3">Belongs to the etk/wzc family.</text>
</comment>
<dbReference type="PANTHER" id="PTHR32309:SF13">
    <property type="entry name" value="FERRIC ENTEROBACTIN TRANSPORT PROTEIN FEPE"/>
    <property type="match status" value="1"/>
</dbReference>
<evidence type="ECO:0000256" key="16">
    <source>
        <dbReference type="SAM" id="Coils"/>
    </source>
</evidence>
<keyword evidence="13 17" id="KW-0472">Membrane</keyword>
<dbReference type="InterPro" id="IPR003856">
    <property type="entry name" value="LPS_length_determ_N"/>
</dbReference>
<evidence type="ECO:0000259" key="19">
    <source>
        <dbReference type="Pfam" id="PF13614"/>
    </source>
</evidence>
<evidence type="ECO:0000256" key="6">
    <source>
        <dbReference type="ARBA" id="ARBA00022519"/>
    </source>
</evidence>
<keyword evidence="9" id="KW-0547">Nucleotide-binding</keyword>
<dbReference type="AlphaFoldDB" id="A0A916ZKG1"/>
<dbReference type="CDD" id="cd05387">
    <property type="entry name" value="BY-kinase"/>
    <property type="match status" value="1"/>
</dbReference>
<comment type="catalytic activity">
    <reaction evidence="15">
        <text>L-tyrosyl-[protein] + ATP = O-phospho-L-tyrosyl-[protein] + ADP + H(+)</text>
        <dbReference type="Rhea" id="RHEA:10596"/>
        <dbReference type="Rhea" id="RHEA-COMP:10136"/>
        <dbReference type="Rhea" id="RHEA-COMP:20101"/>
        <dbReference type="ChEBI" id="CHEBI:15378"/>
        <dbReference type="ChEBI" id="CHEBI:30616"/>
        <dbReference type="ChEBI" id="CHEBI:46858"/>
        <dbReference type="ChEBI" id="CHEBI:61978"/>
        <dbReference type="ChEBI" id="CHEBI:456216"/>
        <dbReference type="EC" id="2.7.10.2"/>
    </reaction>
</comment>
<evidence type="ECO:0000256" key="3">
    <source>
        <dbReference type="ARBA" id="ARBA00008883"/>
    </source>
</evidence>
<evidence type="ECO:0000256" key="1">
    <source>
        <dbReference type="ARBA" id="ARBA00004429"/>
    </source>
</evidence>
<dbReference type="InterPro" id="IPR050445">
    <property type="entry name" value="Bact_polysacc_biosynth/exp"/>
</dbReference>
<organism evidence="21 22">
    <name type="scientific">Aureimonas endophytica</name>
    <dbReference type="NCBI Taxonomy" id="2027858"/>
    <lineage>
        <taxon>Bacteria</taxon>
        <taxon>Pseudomonadati</taxon>
        <taxon>Pseudomonadota</taxon>
        <taxon>Alphaproteobacteria</taxon>
        <taxon>Hyphomicrobiales</taxon>
        <taxon>Aurantimonadaceae</taxon>
        <taxon>Aureimonas</taxon>
    </lineage>
</organism>
<evidence type="ECO:0000256" key="4">
    <source>
        <dbReference type="ARBA" id="ARBA00011903"/>
    </source>
</evidence>
<dbReference type="SUPFAM" id="SSF52540">
    <property type="entry name" value="P-loop containing nucleoside triphosphate hydrolases"/>
    <property type="match status" value="1"/>
</dbReference>
<evidence type="ECO:0000256" key="8">
    <source>
        <dbReference type="ARBA" id="ARBA00022692"/>
    </source>
</evidence>
<dbReference type="PANTHER" id="PTHR32309">
    <property type="entry name" value="TYROSINE-PROTEIN KINASE"/>
    <property type="match status" value="1"/>
</dbReference>
<dbReference type="InterPro" id="IPR005700">
    <property type="entry name" value="EPS_ExoP-like"/>
</dbReference>
<evidence type="ECO:0000256" key="13">
    <source>
        <dbReference type="ARBA" id="ARBA00023136"/>
    </source>
</evidence>
<evidence type="ECO:0000256" key="10">
    <source>
        <dbReference type="ARBA" id="ARBA00022777"/>
    </source>
</evidence>
<accession>A0A916ZKG1</accession>
<keyword evidence="10" id="KW-0418">Kinase</keyword>
<evidence type="ECO:0000313" key="22">
    <source>
        <dbReference type="Proteomes" id="UP000644699"/>
    </source>
</evidence>
<evidence type="ECO:0000256" key="14">
    <source>
        <dbReference type="ARBA" id="ARBA00023137"/>
    </source>
</evidence>
<feature type="domain" description="AAA" evidence="19">
    <location>
        <begin position="575"/>
        <end position="695"/>
    </location>
</feature>
<reference evidence="21" key="1">
    <citation type="journal article" date="2014" name="Int. J. Syst. Evol. Microbiol.">
        <title>Complete genome sequence of Corynebacterium casei LMG S-19264T (=DSM 44701T), isolated from a smear-ripened cheese.</title>
        <authorList>
            <consortium name="US DOE Joint Genome Institute (JGI-PGF)"/>
            <person name="Walter F."/>
            <person name="Albersmeier A."/>
            <person name="Kalinowski J."/>
            <person name="Ruckert C."/>
        </authorList>
    </citation>
    <scope>NUCLEOTIDE SEQUENCE</scope>
    <source>
        <strain evidence="21">CGMCC 1.15367</strain>
    </source>
</reference>
<evidence type="ECO:0000313" key="21">
    <source>
        <dbReference type="EMBL" id="GGE01004.1"/>
    </source>
</evidence>
<evidence type="ECO:0000256" key="5">
    <source>
        <dbReference type="ARBA" id="ARBA00022475"/>
    </source>
</evidence>
<dbReference type="InterPro" id="IPR032807">
    <property type="entry name" value="GNVR"/>
</dbReference>
<dbReference type="Gene3D" id="3.40.50.300">
    <property type="entry name" value="P-loop containing nucleotide triphosphate hydrolases"/>
    <property type="match status" value="1"/>
</dbReference>
<evidence type="ECO:0000256" key="2">
    <source>
        <dbReference type="ARBA" id="ARBA00007316"/>
    </source>
</evidence>
<keyword evidence="7" id="KW-0808">Transferase</keyword>
<evidence type="ECO:0000256" key="17">
    <source>
        <dbReference type="SAM" id="Phobius"/>
    </source>
</evidence>
<dbReference type="EC" id="2.7.10.2" evidence="4"/>
<dbReference type="InterPro" id="IPR005702">
    <property type="entry name" value="Wzc-like_C"/>
</dbReference>
<dbReference type="Pfam" id="PF13614">
    <property type="entry name" value="AAA_31"/>
    <property type="match status" value="1"/>
</dbReference>
<comment type="subcellular location">
    <subcellularLocation>
        <location evidence="1">Cell inner membrane</location>
        <topology evidence="1">Multi-pass membrane protein</topology>
    </subcellularLocation>
</comment>
<keyword evidence="5" id="KW-1003">Cell membrane</keyword>
<feature type="coiled-coil region" evidence="16">
    <location>
        <begin position="395"/>
        <end position="422"/>
    </location>
</feature>
<dbReference type="Pfam" id="PF02706">
    <property type="entry name" value="Wzz"/>
    <property type="match status" value="1"/>
</dbReference>
<feature type="domain" description="Tyrosine-protein kinase G-rich" evidence="20">
    <location>
        <begin position="398"/>
        <end position="477"/>
    </location>
</feature>
<dbReference type="RefSeq" id="WP_188908038.1">
    <property type="nucleotide sequence ID" value="NZ_BMIQ01000002.1"/>
</dbReference>
<evidence type="ECO:0000256" key="9">
    <source>
        <dbReference type="ARBA" id="ARBA00022741"/>
    </source>
</evidence>
<evidence type="ECO:0000259" key="18">
    <source>
        <dbReference type="Pfam" id="PF02706"/>
    </source>
</evidence>
<keyword evidence="22" id="KW-1185">Reference proteome</keyword>
<feature type="domain" description="Polysaccharide chain length determinant N-terminal" evidence="18">
    <location>
        <begin position="26"/>
        <end position="117"/>
    </location>
</feature>
<keyword evidence="16" id="KW-0175">Coiled coil</keyword>
<evidence type="ECO:0000256" key="12">
    <source>
        <dbReference type="ARBA" id="ARBA00022989"/>
    </source>
</evidence>
<dbReference type="Proteomes" id="UP000644699">
    <property type="component" value="Unassembled WGS sequence"/>
</dbReference>
<feature type="transmembrane region" description="Helical" evidence="17">
    <location>
        <begin position="40"/>
        <end position="59"/>
    </location>
</feature>
<keyword evidence="14" id="KW-0829">Tyrosine-protein kinase</keyword>
<dbReference type="Pfam" id="PF13807">
    <property type="entry name" value="GNVR"/>
    <property type="match status" value="1"/>
</dbReference>
<evidence type="ECO:0000256" key="11">
    <source>
        <dbReference type="ARBA" id="ARBA00022840"/>
    </source>
</evidence>
<keyword evidence="6" id="KW-0997">Cell inner membrane</keyword>
<evidence type="ECO:0000256" key="15">
    <source>
        <dbReference type="ARBA" id="ARBA00051245"/>
    </source>
</evidence>
<reference evidence="21" key="2">
    <citation type="submission" date="2020-09" db="EMBL/GenBank/DDBJ databases">
        <authorList>
            <person name="Sun Q."/>
            <person name="Zhou Y."/>
        </authorList>
    </citation>
    <scope>NUCLEOTIDE SEQUENCE</scope>
    <source>
        <strain evidence="21">CGMCC 1.15367</strain>
    </source>
</reference>
<gene>
    <name evidence="21" type="ORF">GCM10011390_19820</name>
</gene>
<dbReference type="NCBIfam" id="TIGR01005">
    <property type="entry name" value="eps_transp_fam"/>
    <property type="match status" value="1"/>
</dbReference>
<sequence>MLQDARSVASRSSQEAEIAGPASPEFIDFDRLLAAVRRQWRLVAVLGLIGLLLGIAYVMTAVPRYTASSNLLIDQGSNRIVDELSTSGGSIEDESGILSQVELLKSDQIGNKVIDALHLTSDESFMHSSVSLLRRVKLAVVSVVDISSWFRAPEEEADDEAEKRLTALALLGNDLDVARVGRSYVLSISYTSPDPVMAARVAQAFANAYLADQLDSKYEATRRASSWLQQRIDELRQKSLETDLAVQRFRAEKGLIAADGRLVSDQQLTELNSQLTLAQADVATARAKMDRIQSLLESGDTNSVVNDALASTVINELRTKYLDAAKRQAEISNRLGNDHAQAVRLRAEMENYKQLMFSELGRIAESYRSDLQVAQAREAAVQRSVADATSVSAGANETQVQLRELEREAETYRNLYQTFLQRYQEAVQQQSFPITEARVITDAQVPTAPSKPRKPLVLAISLFIGLAAGSALGAFREFRDRFFRTGDQVREELGLAYLGSVPHVKDKALAIPTQKAGTGTEASDRYLRANNAVARYVLDHPLSSFAETLRSAKIAADLAISHQKKIIGVISVLPSEGKSMISANLAELIASHGSSAILIDGDIRNPGLTRAVARHATAGLLEAVMDERPLKDCILVDPETKLALVPAVVKHRVPHTADLLSSVNMTTLLDEASNAFDYVVLDLPPLGPVVDVRAIAPRIDAFIFVVEWGKTARRVVRSTLAANPQIAEKTLGVILNKVDTEKMKLYRDFGSDEYYTSRYSSYYHQGK</sequence>
<dbReference type="NCBIfam" id="TIGR01007">
    <property type="entry name" value="eps_fam"/>
    <property type="match status" value="1"/>
</dbReference>
<dbReference type="EMBL" id="BMIQ01000002">
    <property type="protein sequence ID" value="GGE01004.1"/>
    <property type="molecule type" value="Genomic_DNA"/>
</dbReference>
<dbReference type="GO" id="GO:0004715">
    <property type="term" value="F:non-membrane spanning protein tyrosine kinase activity"/>
    <property type="evidence" value="ECO:0007669"/>
    <property type="project" value="UniProtKB-EC"/>
</dbReference>
<dbReference type="GO" id="GO:0005524">
    <property type="term" value="F:ATP binding"/>
    <property type="evidence" value="ECO:0007669"/>
    <property type="project" value="UniProtKB-KW"/>
</dbReference>
<dbReference type="InterPro" id="IPR025669">
    <property type="entry name" value="AAA_dom"/>
</dbReference>
<dbReference type="InterPro" id="IPR027417">
    <property type="entry name" value="P-loop_NTPase"/>
</dbReference>
<name>A0A916ZKG1_9HYPH</name>
<keyword evidence="11" id="KW-0067">ATP-binding</keyword>
<keyword evidence="8 17" id="KW-0812">Transmembrane</keyword>
<protein>
    <recommendedName>
        <fullName evidence="4">non-specific protein-tyrosine kinase</fullName>
        <ecNumber evidence="4">2.7.10.2</ecNumber>
    </recommendedName>
</protein>
<comment type="caution">
    <text evidence="21">The sequence shown here is derived from an EMBL/GenBank/DDBJ whole genome shotgun (WGS) entry which is preliminary data.</text>
</comment>
<comment type="similarity">
    <text evidence="2">Belongs to the CpsD/CapB family.</text>
</comment>
<keyword evidence="12 17" id="KW-1133">Transmembrane helix</keyword>